<dbReference type="PANTHER" id="PTHR21310">
    <property type="entry name" value="AMINOGLYCOSIDE PHOSPHOTRANSFERASE-RELATED-RELATED"/>
    <property type="match status" value="1"/>
</dbReference>
<keyword evidence="2" id="KW-0808">Transferase</keyword>
<dbReference type="EMBL" id="JAGPNK010000029">
    <property type="protein sequence ID" value="KAH7303716.1"/>
    <property type="molecule type" value="Genomic_DNA"/>
</dbReference>
<sequence length="407" mass="45421">MVPKNGQISSSTSLKWRVTDDGFLRARVAESFSQTNWKAICDYASRANGGQTCLALPQYTHGGSSLARLLEFQDGTRWIARIQMLKPTTDILQRLRTEIDTIRLLKAHTKALVPQVFAYELDDQNLAMVPFVLLEFLPGNTAMDEARSYDIIDGGLIPVKFRQVFYRSMAATHVQIASARLPLIGTVFRDQDGTFTVGPIPGIGGPFRTAASFIQAWCANIKYPYREEYIRKHVPESLVDEILRGVAEFPSRLARLASSGKYFTLDGPFPIRHPDLFHSNVIVNNGFNVLGVIDWEGACAVPWELIDPPCFLSTVPRLLNPPEQYDTAGLPLEVDEAIKWADEKAYAAMVRAAERDANADSRLSDILSNRNTQDLAGIVHLFAQGKIGLYSRVLDYLENKANNIMMP</sequence>
<dbReference type="AlphaFoldDB" id="A0A8K0S8Y6"/>
<dbReference type="InterPro" id="IPR051678">
    <property type="entry name" value="AGP_Transferase"/>
</dbReference>
<feature type="domain" description="Aminoglycoside phosphotransferase" evidence="1">
    <location>
        <begin position="65"/>
        <end position="299"/>
    </location>
</feature>
<evidence type="ECO:0000259" key="1">
    <source>
        <dbReference type="Pfam" id="PF01636"/>
    </source>
</evidence>
<comment type="caution">
    <text evidence="2">The sequence shown here is derived from an EMBL/GenBank/DDBJ whole genome shotgun (WGS) entry which is preliminary data.</text>
</comment>
<name>A0A8K0S8Y6_9HYPO</name>
<reference evidence="2" key="1">
    <citation type="journal article" date="2021" name="Nat. Commun.">
        <title>Genetic determinants of endophytism in the Arabidopsis root mycobiome.</title>
        <authorList>
            <person name="Mesny F."/>
            <person name="Miyauchi S."/>
            <person name="Thiergart T."/>
            <person name="Pickel B."/>
            <person name="Atanasova L."/>
            <person name="Karlsson M."/>
            <person name="Huettel B."/>
            <person name="Barry K.W."/>
            <person name="Haridas S."/>
            <person name="Chen C."/>
            <person name="Bauer D."/>
            <person name="Andreopoulos W."/>
            <person name="Pangilinan J."/>
            <person name="LaButti K."/>
            <person name="Riley R."/>
            <person name="Lipzen A."/>
            <person name="Clum A."/>
            <person name="Drula E."/>
            <person name="Henrissat B."/>
            <person name="Kohler A."/>
            <person name="Grigoriev I.V."/>
            <person name="Martin F.M."/>
            <person name="Hacquard S."/>
        </authorList>
    </citation>
    <scope>NUCLEOTIDE SEQUENCE</scope>
    <source>
        <strain evidence="2">MPI-CAGE-CH-0235</strain>
    </source>
</reference>
<dbReference type="GO" id="GO:0016301">
    <property type="term" value="F:kinase activity"/>
    <property type="evidence" value="ECO:0007669"/>
    <property type="project" value="UniProtKB-KW"/>
</dbReference>
<accession>A0A8K0S8Y6</accession>
<dbReference type="InterPro" id="IPR011009">
    <property type="entry name" value="Kinase-like_dom_sf"/>
</dbReference>
<dbReference type="Proteomes" id="UP000813444">
    <property type="component" value="Unassembled WGS sequence"/>
</dbReference>
<organism evidence="2 3">
    <name type="scientific">Stachybotrys elegans</name>
    <dbReference type="NCBI Taxonomy" id="80388"/>
    <lineage>
        <taxon>Eukaryota</taxon>
        <taxon>Fungi</taxon>
        <taxon>Dikarya</taxon>
        <taxon>Ascomycota</taxon>
        <taxon>Pezizomycotina</taxon>
        <taxon>Sordariomycetes</taxon>
        <taxon>Hypocreomycetidae</taxon>
        <taxon>Hypocreales</taxon>
        <taxon>Stachybotryaceae</taxon>
        <taxon>Stachybotrys</taxon>
    </lineage>
</organism>
<dbReference type="OrthoDB" id="10003767at2759"/>
<keyword evidence="2" id="KW-0418">Kinase</keyword>
<evidence type="ECO:0000313" key="3">
    <source>
        <dbReference type="Proteomes" id="UP000813444"/>
    </source>
</evidence>
<dbReference type="PANTHER" id="PTHR21310:SF37">
    <property type="entry name" value="AMINOGLYCOSIDE PHOSPHOTRANSFERASE DOMAIN-CONTAINING PROTEIN"/>
    <property type="match status" value="1"/>
</dbReference>
<gene>
    <name evidence="2" type="ORF">B0I35DRAFT_446188</name>
</gene>
<evidence type="ECO:0000313" key="2">
    <source>
        <dbReference type="EMBL" id="KAH7303716.1"/>
    </source>
</evidence>
<proteinExistence type="predicted"/>
<keyword evidence="3" id="KW-1185">Reference proteome</keyword>
<protein>
    <submittedName>
        <fullName evidence="2">Kinase-like domain-containing protein</fullName>
    </submittedName>
</protein>
<dbReference type="SUPFAM" id="SSF56112">
    <property type="entry name" value="Protein kinase-like (PK-like)"/>
    <property type="match status" value="1"/>
</dbReference>
<dbReference type="Pfam" id="PF01636">
    <property type="entry name" value="APH"/>
    <property type="match status" value="1"/>
</dbReference>
<dbReference type="InterPro" id="IPR002575">
    <property type="entry name" value="Aminoglycoside_PTrfase"/>
</dbReference>